<evidence type="ECO:0000313" key="2">
    <source>
        <dbReference type="Proteomes" id="UP000054324"/>
    </source>
</evidence>
<protein>
    <submittedName>
        <fullName evidence="1">Uncharacterized protein</fullName>
    </submittedName>
</protein>
<reference evidence="1 2" key="1">
    <citation type="submission" date="2013-11" db="EMBL/GenBank/DDBJ databases">
        <title>Opisthorchis viverrini - life in the bile duct.</title>
        <authorList>
            <person name="Young N.D."/>
            <person name="Nagarajan N."/>
            <person name="Lin S.J."/>
            <person name="Korhonen P.K."/>
            <person name="Jex A.R."/>
            <person name="Hall R.S."/>
            <person name="Safavi-Hemami H."/>
            <person name="Kaewkong W."/>
            <person name="Bertrand D."/>
            <person name="Gao S."/>
            <person name="Seet Q."/>
            <person name="Wongkham S."/>
            <person name="Teh B.T."/>
            <person name="Wongkham C."/>
            <person name="Intapan P.M."/>
            <person name="Maleewong W."/>
            <person name="Yang X."/>
            <person name="Hu M."/>
            <person name="Wang Z."/>
            <person name="Hofmann A."/>
            <person name="Sternberg P.W."/>
            <person name="Tan P."/>
            <person name="Wang J."/>
            <person name="Gasser R.B."/>
        </authorList>
    </citation>
    <scope>NUCLEOTIDE SEQUENCE [LARGE SCALE GENOMIC DNA]</scope>
</reference>
<dbReference type="GeneID" id="20317303"/>
<proteinExistence type="predicted"/>
<dbReference type="OrthoDB" id="6282232at2759"/>
<accession>A0A074ZX48</accession>
<organism evidence="1 2">
    <name type="scientific">Opisthorchis viverrini</name>
    <name type="common">Southeast Asian liver fluke</name>
    <dbReference type="NCBI Taxonomy" id="6198"/>
    <lineage>
        <taxon>Eukaryota</taxon>
        <taxon>Metazoa</taxon>
        <taxon>Spiralia</taxon>
        <taxon>Lophotrochozoa</taxon>
        <taxon>Platyhelminthes</taxon>
        <taxon>Trematoda</taxon>
        <taxon>Digenea</taxon>
        <taxon>Opisthorchiida</taxon>
        <taxon>Opisthorchiata</taxon>
        <taxon>Opisthorchiidae</taxon>
        <taxon>Opisthorchis</taxon>
    </lineage>
</organism>
<dbReference type="EMBL" id="KL596660">
    <property type="protein sequence ID" value="KER30507.1"/>
    <property type="molecule type" value="Genomic_DNA"/>
</dbReference>
<dbReference type="AlphaFoldDB" id="A0A074ZX48"/>
<dbReference type="KEGG" id="ovi:T265_03116"/>
<gene>
    <name evidence="1" type="ORF">T265_03116</name>
</gene>
<dbReference type="RefSeq" id="XP_009165785.1">
    <property type="nucleotide sequence ID" value="XM_009167521.1"/>
</dbReference>
<keyword evidence="2" id="KW-1185">Reference proteome</keyword>
<sequence>MCCTRPPHVSVATIFEISRYMFICNALIIRWANSPSFRQTFVLLKTKLHEISEVHSFGYAHSVAWKYHKRVIQPGSRPLHDSVGTIFEISQYIFIKETAHKVAVEEFSATLQTCEGELNRGDLGVPSKEHRNTDVLD</sequence>
<evidence type="ECO:0000313" key="1">
    <source>
        <dbReference type="EMBL" id="KER30507.1"/>
    </source>
</evidence>
<name>A0A074ZX48_OPIVI</name>
<dbReference type="CTD" id="20317303"/>
<dbReference type="Proteomes" id="UP000054324">
    <property type="component" value="Unassembled WGS sequence"/>
</dbReference>